<protein>
    <submittedName>
        <fullName evidence="2">Uncharacterized protein</fullName>
    </submittedName>
</protein>
<dbReference type="Proteomes" id="UP000283522">
    <property type="component" value="Unassembled WGS sequence"/>
</dbReference>
<reference evidence="2 3" key="1">
    <citation type="submission" date="2018-09" db="EMBL/GenBank/DDBJ databases">
        <authorList>
            <person name="Wang X."/>
            <person name="Du Z."/>
        </authorList>
    </citation>
    <scope>NUCLEOTIDE SEQUENCE [LARGE SCALE GENOMIC DNA]</scope>
    <source>
        <strain evidence="2 3">N3</strain>
    </source>
</reference>
<gene>
    <name evidence="2" type="ORF">D0X99_19695</name>
</gene>
<name>A0A418PLW2_9BACT</name>
<dbReference type="AlphaFoldDB" id="A0A418PLW2"/>
<keyword evidence="1" id="KW-0812">Transmembrane</keyword>
<evidence type="ECO:0000256" key="1">
    <source>
        <dbReference type="SAM" id="Phobius"/>
    </source>
</evidence>
<sequence length="70" mass="8237">MITGAILSLLLSVIAFFLKFLVQDFRKLQGDFMEIKVRQESLRAEIDRISEVLFLLKKQLIRNARHSYPK</sequence>
<keyword evidence="3" id="KW-1185">Reference proteome</keyword>
<keyword evidence="1" id="KW-1133">Transmembrane helix</keyword>
<accession>A0A418PLW2</accession>
<evidence type="ECO:0000313" key="2">
    <source>
        <dbReference type="EMBL" id="RIW12182.1"/>
    </source>
</evidence>
<organism evidence="2 3">
    <name type="scientific">Algoriphagus lacus</name>
    <dbReference type="NCBI Taxonomy" id="2056311"/>
    <lineage>
        <taxon>Bacteria</taxon>
        <taxon>Pseudomonadati</taxon>
        <taxon>Bacteroidota</taxon>
        <taxon>Cytophagia</taxon>
        <taxon>Cytophagales</taxon>
        <taxon>Cyclobacteriaceae</taxon>
        <taxon>Algoriphagus</taxon>
    </lineage>
</organism>
<dbReference type="EMBL" id="QXML01000016">
    <property type="protein sequence ID" value="RIW12182.1"/>
    <property type="molecule type" value="Genomic_DNA"/>
</dbReference>
<proteinExistence type="predicted"/>
<evidence type="ECO:0000313" key="3">
    <source>
        <dbReference type="Proteomes" id="UP000283522"/>
    </source>
</evidence>
<keyword evidence="1" id="KW-0472">Membrane</keyword>
<feature type="transmembrane region" description="Helical" evidence="1">
    <location>
        <begin position="6"/>
        <end position="22"/>
    </location>
</feature>
<comment type="caution">
    <text evidence="2">The sequence shown here is derived from an EMBL/GenBank/DDBJ whole genome shotgun (WGS) entry which is preliminary data.</text>
</comment>